<dbReference type="AlphaFoldDB" id="A0A919HQW1"/>
<protein>
    <recommendedName>
        <fullName evidence="2">Mannitol dehydrogenase N-terminal domain-containing protein</fullName>
    </recommendedName>
</protein>
<dbReference type="PANTHER" id="PTHR43362">
    <property type="entry name" value="MANNITOL DEHYDROGENASE DSF1-RELATED"/>
    <property type="match status" value="1"/>
</dbReference>
<evidence type="ECO:0000259" key="2">
    <source>
        <dbReference type="Pfam" id="PF01232"/>
    </source>
</evidence>
<dbReference type="Proteomes" id="UP000655094">
    <property type="component" value="Unassembled WGS sequence"/>
</dbReference>
<accession>A0A919HQW1</accession>
<dbReference type="PRINTS" id="PR00084">
    <property type="entry name" value="MTLDHDRGNASE"/>
</dbReference>
<dbReference type="Gene3D" id="3.40.50.720">
    <property type="entry name" value="NAD(P)-binding Rossmann-like Domain"/>
    <property type="match status" value="1"/>
</dbReference>
<name>A0A919HQW1_KLEPN</name>
<dbReference type="InterPro" id="IPR036291">
    <property type="entry name" value="NAD(P)-bd_dom_sf"/>
</dbReference>
<dbReference type="SUPFAM" id="SSF51735">
    <property type="entry name" value="NAD(P)-binding Rossmann-fold domains"/>
    <property type="match status" value="1"/>
</dbReference>
<evidence type="ECO:0000313" key="3">
    <source>
        <dbReference type="EMBL" id="GHK51833.1"/>
    </source>
</evidence>
<dbReference type="InterPro" id="IPR000669">
    <property type="entry name" value="Mannitol_DH"/>
</dbReference>
<feature type="domain" description="Mannitol dehydrogenase N-terminal" evidence="2">
    <location>
        <begin position="23"/>
        <end position="196"/>
    </location>
</feature>
<evidence type="ECO:0000256" key="1">
    <source>
        <dbReference type="ARBA" id="ARBA00023002"/>
    </source>
</evidence>
<dbReference type="PANTHER" id="PTHR43362:SF4">
    <property type="entry name" value="MANNITOL DEHYDROGENASE"/>
    <property type="match status" value="1"/>
</dbReference>
<dbReference type="InterPro" id="IPR013131">
    <property type="entry name" value="Mannitol_DH_N"/>
</dbReference>
<comment type="caution">
    <text evidence="3">The sequence shown here is derived from an EMBL/GenBank/DDBJ whole genome shotgun (WGS) entry which is preliminary data.</text>
</comment>
<sequence>MENTLLTANATLPTYDRSALIPRIVHLGFGAFHRAHQAVYADILASEHGSDWGYTEVNLIGGEQQIADLQQQDLLYTVAEMSADARTARVVGVVKQALHAGVDGLEAVLAAMCQPQVAIVSLTITEKGYCHSPASGELQLDHPLIAADLHNPHQPKSAAGSGGGLISPPGGRLFTVMSCDNMPENGHVMRNVVLRLRPGFRRGSCRMDRAECHLSVDHGGPDCPGGDCRNPR</sequence>
<organism evidence="3 4">
    <name type="scientific">Klebsiella pneumoniae</name>
    <dbReference type="NCBI Taxonomy" id="573"/>
    <lineage>
        <taxon>Bacteria</taxon>
        <taxon>Pseudomonadati</taxon>
        <taxon>Pseudomonadota</taxon>
        <taxon>Gammaproteobacteria</taxon>
        <taxon>Enterobacterales</taxon>
        <taxon>Enterobacteriaceae</taxon>
        <taxon>Klebsiella/Raoultella group</taxon>
        <taxon>Klebsiella</taxon>
        <taxon>Klebsiella pneumoniae complex</taxon>
    </lineage>
</organism>
<dbReference type="Pfam" id="PF01232">
    <property type="entry name" value="Mannitol_dh"/>
    <property type="match status" value="1"/>
</dbReference>
<keyword evidence="1" id="KW-0560">Oxidoreductase</keyword>
<proteinExistence type="predicted"/>
<gene>
    <name evidence="3" type="ORF">KPZU09_15690</name>
</gene>
<dbReference type="EMBL" id="BNFF01000001">
    <property type="protein sequence ID" value="GHK51833.1"/>
    <property type="molecule type" value="Genomic_DNA"/>
</dbReference>
<evidence type="ECO:0000313" key="4">
    <source>
        <dbReference type="Proteomes" id="UP000655094"/>
    </source>
</evidence>
<reference evidence="3" key="1">
    <citation type="submission" date="2020-10" db="EMBL/GenBank/DDBJ databases">
        <title>Genome Sequence of ESBL Producing Zambian Clinical Strains.</title>
        <authorList>
            <person name="Shawa M."/>
            <person name="Furuta Y."/>
            <person name="Simbotwe M."/>
            <person name="Mulenga E."/>
            <person name="Mubanga M."/>
            <person name="Mulenga G."/>
            <person name="Kaile C."/>
            <person name="Zorigt T."/>
            <person name="Hang'ombe B."/>
            <person name="Higashi H."/>
        </authorList>
    </citation>
    <scope>NUCLEOTIDE SEQUENCE</scope>
    <source>
        <strain evidence="3">Zam_UTH_09</strain>
    </source>
</reference>
<dbReference type="InterPro" id="IPR050988">
    <property type="entry name" value="Mannitol_DH/Oxidoreductase"/>
</dbReference>
<dbReference type="GO" id="GO:0016616">
    <property type="term" value="F:oxidoreductase activity, acting on the CH-OH group of donors, NAD or NADP as acceptor"/>
    <property type="evidence" value="ECO:0007669"/>
    <property type="project" value="TreeGrafter"/>
</dbReference>